<dbReference type="Pfam" id="PF00169">
    <property type="entry name" value="PH"/>
    <property type="match status" value="1"/>
</dbReference>
<evidence type="ECO:0000313" key="3">
    <source>
        <dbReference type="Proteomes" id="UP000887566"/>
    </source>
</evidence>
<name>A0A914XD57_9BILA</name>
<feature type="region of interest" description="Disordered" evidence="1">
    <location>
        <begin position="264"/>
        <end position="283"/>
    </location>
</feature>
<dbReference type="InterPro" id="IPR001849">
    <property type="entry name" value="PH_domain"/>
</dbReference>
<evidence type="ECO:0000256" key="1">
    <source>
        <dbReference type="SAM" id="MobiDB-lite"/>
    </source>
</evidence>
<evidence type="ECO:0000313" key="4">
    <source>
        <dbReference type="WBParaSite" id="PSAMB.scaffold7671size7288.g30378.t2"/>
    </source>
</evidence>
<sequence>MASVSVTTVGSDEDEGKKQSLKMQKKEYRHEKKRVAKELITALKDPTVVVMADWLKVRGTLRKWTRFYCVLKPGILLVYKSPKTHKHGYWVGTVLLNTCELIERPSKKDGFCFKLFHPLDQSIWATRGPRGESLGAVTFQPLPTTYLICRAASEEAGQCWMDALELSLRCSGLLMRTMHKLQDPSSLSPSGGMSPFGRSTDSKYDSFNEASMMAVKDNADASSADDIHVDLDVLRKLTSGAVIDAISKPTVARNDLTETEAEKHFDAVSGLDEEDCGTESDTA</sequence>
<dbReference type="FunFam" id="2.30.29.30:FF:000030">
    <property type="entry name" value="Oxysterol-binding protein"/>
    <property type="match status" value="1"/>
</dbReference>
<dbReference type="InterPro" id="IPR011993">
    <property type="entry name" value="PH-like_dom_sf"/>
</dbReference>
<dbReference type="WBParaSite" id="PSAMB.scaffold7671size7288.g30378.t2">
    <property type="protein sequence ID" value="PSAMB.scaffold7671size7288.g30378.t2"/>
    <property type="gene ID" value="PSAMB.scaffold7671size7288.g30378"/>
</dbReference>
<evidence type="ECO:0000259" key="2">
    <source>
        <dbReference type="PROSITE" id="PS50003"/>
    </source>
</evidence>
<feature type="compositionally biased region" description="Polar residues" evidence="1">
    <location>
        <begin position="1"/>
        <end position="10"/>
    </location>
</feature>
<protein>
    <submittedName>
        <fullName evidence="4">PH domain-containing protein</fullName>
    </submittedName>
</protein>
<dbReference type="Gene3D" id="2.30.29.30">
    <property type="entry name" value="Pleckstrin-homology domain (PH domain)/Phosphotyrosine-binding domain (PTB)"/>
    <property type="match status" value="1"/>
</dbReference>
<dbReference type="PROSITE" id="PS50003">
    <property type="entry name" value="PH_DOMAIN"/>
    <property type="match status" value="1"/>
</dbReference>
<feature type="compositionally biased region" description="Acidic residues" evidence="1">
    <location>
        <begin position="271"/>
        <end position="283"/>
    </location>
</feature>
<reference evidence="4" key="1">
    <citation type="submission" date="2022-11" db="UniProtKB">
        <authorList>
            <consortium name="WormBaseParasite"/>
        </authorList>
    </citation>
    <scope>IDENTIFICATION</scope>
</reference>
<feature type="region of interest" description="Disordered" evidence="1">
    <location>
        <begin position="1"/>
        <end position="25"/>
    </location>
</feature>
<dbReference type="CDD" id="cd13286">
    <property type="entry name" value="PH_OPR5_ORP8"/>
    <property type="match status" value="1"/>
</dbReference>
<feature type="domain" description="PH" evidence="2">
    <location>
        <begin position="48"/>
        <end position="169"/>
    </location>
</feature>
<keyword evidence="3" id="KW-1185">Reference proteome</keyword>
<dbReference type="SUPFAM" id="SSF50729">
    <property type="entry name" value="PH domain-like"/>
    <property type="match status" value="1"/>
</dbReference>
<accession>A0A914XD57</accession>
<dbReference type="SMART" id="SM00233">
    <property type="entry name" value="PH"/>
    <property type="match status" value="1"/>
</dbReference>
<proteinExistence type="predicted"/>
<dbReference type="AlphaFoldDB" id="A0A914XD57"/>
<organism evidence="3 4">
    <name type="scientific">Plectus sambesii</name>
    <dbReference type="NCBI Taxonomy" id="2011161"/>
    <lineage>
        <taxon>Eukaryota</taxon>
        <taxon>Metazoa</taxon>
        <taxon>Ecdysozoa</taxon>
        <taxon>Nematoda</taxon>
        <taxon>Chromadorea</taxon>
        <taxon>Plectida</taxon>
        <taxon>Plectina</taxon>
        <taxon>Plectoidea</taxon>
        <taxon>Plectidae</taxon>
        <taxon>Plectus</taxon>
    </lineage>
</organism>
<dbReference type="Proteomes" id="UP000887566">
    <property type="component" value="Unplaced"/>
</dbReference>